<comment type="caution">
    <text evidence="1">The sequence shown here is derived from an EMBL/GenBank/DDBJ whole genome shotgun (WGS) entry which is preliminary data.</text>
</comment>
<reference evidence="1" key="1">
    <citation type="journal article" date="2020" name="mSystems">
        <title>Genome- and Community-Level Interaction Insights into Carbon Utilization and Element Cycling Functions of Hydrothermarchaeota in Hydrothermal Sediment.</title>
        <authorList>
            <person name="Zhou Z."/>
            <person name="Liu Y."/>
            <person name="Xu W."/>
            <person name="Pan J."/>
            <person name="Luo Z.H."/>
            <person name="Li M."/>
        </authorList>
    </citation>
    <scope>NUCLEOTIDE SEQUENCE [LARGE SCALE GENOMIC DNA]</scope>
    <source>
        <strain evidence="1">SpSt-349</strain>
    </source>
</reference>
<name>A0A831U3E3_GEOME</name>
<dbReference type="AlphaFoldDB" id="A0A831U3E3"/>
<evidence type="ECO:0000313" key="1">
    <source>
        <dbReference type="EMBL" id="HEN43478.1"/>
    </source>
</evidence>
<sequence>METPASLTVPTIADVDRIAALADPVIRNLQITQCYHELSAVHAARCSPGANWCTFATWASRQAGQTIRKEDLARALARLTGSGSLAERAARRLAVVARRFGSRLQADEILKIVWELADPEAALARMSAAVARGNRKVFEEIAREFARFFAVCLNDAAFDAARIEEFRGALRDGEPPEGQGYLRRAFTHYYGALFTADANERAELLFMANIEVGFHEQTRLQPEIAAALNAAVMDPTEFAERLIAAIFPHGGLLVAGRRLLMGLAGRPTPLQLAINAFVDAVGQELRRIVTEHFMVLELPRGVCLRLGEDVTGGFPPLLAEIANPELRALLARVDPTPDSLRQSGAVDWADFPDRVHFIVDLFRSRHLVPELFDPPYTPEQVADLKAGRIPAGRL</sequence>
<organism evidence="1">
    <name type="scientific">Geobacter metallireducens</name>
    <dbReference type="NCBI Taxonomy" id="28232"/>
    <lineage>
        <taxon>Bacteria</taxon>
        <taxon>Pseudomonadati</taxon>
        <taxon>Thermodesulfobacteriota</taxon>
        <taxon>Desulfuromonadia</taxon>
        <taxon>Geobacterales</taxon>
        <taxon>Geobacteraceae</taxon>
        <taxon>Geobacter</taxon>
    </lineage>
</organism>
<accession>A0A831U3E3</accession>
<proteinExistence type="predicted"/>
<protein>
    <submittedName>
        <fullName evidence="1">Uncharacterized protein</fullName>
    </submittedName>
</protein>
<dbReference type="EMBL" id="DSOV01000062">
    <property type="protein sequence ID" value="HEN43478.1"/>
    <property type="molecule type" value="Genomic_DNA"/>
</dbReference>
<gene>
    <name evidence="1" type="ORF">ENQ87_14100</name>
</gene>